<accession>A0ACC0WCL8</accession>
<evidence type="ECO:0000313" key="2">
    <source>
        <dbReference type="Proteomes" id="UP001163321"/>
    </source>
</evidence>
<dbReference type="Proteomes" id="UP001163321">
    <property type="component" value="Chromosome 3"/>
</dbReference>
<organism evidence="1 2">
    <name type="scientific">Peronosclerospora sorghi</name>
    <dbReference type="NCBI Taxonomy" id="230839"/>
    <lineage>
        <taxon>Eukaryota</taxon>
        <taxon>Sar</taxon>
        <taxon>Stramenopiles</taxon>
        <taxon>Oomycota</taxon>
        <taxon>Peronosporomycetes</taxon>
        <taxon>Peronosporales</taxon>
        <taxon>Peronosporaceae</taxon>
        <taxon>Peronosclerospora</taxon>
    </lineage>
</organism>
<sequence length="84" mass="9698">MDKVEKNHQRDVVDDDDDCEITPGYNTDIQETSDMEIDSVGRQQDYQGPSRQLTHSDIGTNQTDSLFETHDISMNEDFDAEDWN</sequence>
<evidence type="ECO:0000313" key="1">
    <source>
        <dbReference type="EMBL" id="KAI9915829.1"/>
    </source>
</evidence>
<dbReference type="EMBL" id="CM047582">
    <property type="protein sequence ID" value="KAI9915829.1"/>
    <property type="molecule type" value="Genomic_DNA"/>
</dbReference>
<keyword evidence="2" id="KW-1185">Reference proteome</keyword>
<name>A0ACC0WCL8_9STRA</name>
<comment type="caution">
    <text evidence="1">The sequence shown here is derived from an EMBL/GenBank/DDBJ whole genome shotgun (WGS) entry which is preliminary data.</text>
</comment>
<protein>
    <submittedName>
        <fullName evidence="1">Uncharacterized protein</fullName>
    </submittedName>
</protein>
<gene>
    <name evidence="1" type="ORF">PsorP6_007974</name>
</gene>
<reference evidence="1 2" key="1">
    <citation type="journal article" date="2022" name="bioRxiv">
        <title>The genome of the oomycete Peronosclerospora sorghi, a cosmopolitan pathogen of maize and sorghum, is inflated with dispersed pseudogenes.</title>
        <authorList>
            <person name="Fletcher K."/>
            <person name="Martin F."/>
            <person name="Isakeit T."/>
            <person name="Cavanaugh K."/>
            <person name="Magill C."/>
            <person name="Michelmore R."/>
        </authorList>
    </citation>
    <scope>NUCLEOTIDE SEQUENCE [LARGE SCALE GENOMIC DNA]</scope>
    <source>
        <strain evidence="1">P6</strain>
    </source>
</reference>
<proteinExistence type="predicted"/>